<comment type="pathway">
    <text evidence="7">Carbohydrate biosynthesis; gluconeogenesis.</text>
</comment>
<feature type="active site" evidence="7">
    <location>
        <position position="504"/>
    </location>
</feature>
<dbReference type="PROSITE" id="PS00765">
    <property type="entry name" value="P_GLUCOSE_ISOMERASE_1"/>
    <property type="match status" value="1"/>
</dbReference>
<keyword evidence="4 7" id="KW-0324">Glycolysis</keyword>
<dbReference type="PRINTS" id="PR00662">
    <property type="entry name" value="G6PISOMERASE"/>
</dbReference>
<evidence type="ECO:0000256" key="6">
    <source>
        <dbReference type="ARBA" id="ARBA00029321"/>
    </source>
</evidence>
<evidence type="ECO:0000256" key="7">
    <source>
        <dbReference type="HAMAP-Rule" id="MF_00473"/>
    </source>
</evidence>
<dbReference type="Proteomes" id="UP000198703">
    <property type="component" value="Unassembled WGS sequence"/>
</dbReference>
<evidence type="ECO:0000256" key="3">
    <source>
        <dbReference type="ARBA" id="ARBA00022432"/>
    </source>
</evidence>
<dbReference type="GO" id="GO:0005829">
    <property type="term" value="C:cytosol"/>
    <property type="evidence" value="ECO:0007669"/>
    <property type="project" value="TreeGrafter"/>
</dbReference>
<accession>A0A1H4F5F1</accession>
<name>A0A1H4F5F1_9RHOB</name>
<dbReference type="Pfam" id="PF00342">
    <property type="entry name" value="PGI"/>
    <property type="match status" value="1"/>
</dbReference>
<comment type="function">
    <text evidence="7">Catalyzes the reversible isomerization of glucose-6-phosphate to fructose-6-phosphate.</text>
</comment>
<dbReference type="InterPro" id="IPR001672">
    <property type="entry name" value="G6P_Isomerase"/>
</dbReference>
<keyword evidence="10" id="KW-1185">Reference proteome</keyword>
<dbReference type="InterPro" id="IPR018189">
    <property type="entry name" value="Phosphoglucose_isomerase_CS"/>
</dbReference>
<protein>
    <recommendedName>
        <fullName evidence="7">Glucose-6-phosphate isomerase</fullName>
        <shortName evidence="7">GPI</shortName>
        <ecNumber evidence="7">5.3.1.9</ecNumber>
    </recommendedName>
    <alternativeName>
        <fullName evidence="7">Phosphoglucose isomerase</fullName>
        <shortName evidence="7">PGI</shortName>
    </alternativeName>
    <alternativeName>
        <fullName evidence="7">Phosphohexose isomerase</fullName>
        <shortName evidence="7">PHI</shortName>
    </alternativeName>
</protein>
<dbReference type="UniPathway" id="UPA00138"/>
<dbReference type="InterPro" id="IPR035482">
    <property type="entry name" value="SIS_PGI_2"/>
</dbReference>
<gene>
    <name evidence="7" type="primary">pgi</name>
    <name evidence="9" type="ORF">SAMN05444370_11813</name>
</gene>
<dbReference type="PROSITE" id="PS51463">
    <property type="entry name" value="P_GLUCOSE_ISOMERASE_3"/>
    <property type="match status" value="1"/>
</dbReference>
<keyword evidence="5 7" id="KW-0413">Isomerase</keyword>
<feature type="active site" description="Proton donor" evidence="7">
    <location>
        <position position="345"/>
    </location>
</feature>
<dbReference type="CDD" id="cd05016">
    <property type="entry name" value="SIS_PGI_2"/>
    <property type="match status" value="1"/>
</dbReference>
<keyword evidence="3 7" id="KW-0312">Gluconeogenesis</keyword>
<comment type="subcellular location">
    <subcellularLocation>
        <location evidence="7">Cytoplasm</location>
    </subcellularLocation>
</comment>
<reference evidence="9 10" key="1">
    <citation type="submission" date="2016-10" db="EMBL/GenBank/DDBJ databases">
        <authorList>
            <person name="de Groot N.N."/>
        </authorList>
    </citation>
    <scope>NUCLEOTIDE SEQUENCE [LARGE SCALE GENOMIC DNA]</scope>
    <source>
        <strain evidence="9 10">DSM 15345</strain>
    </source>
</reference>
<evidence type="ECO:0000256" key="4">
    <source>
        <dbReference type="ARBA" id="ARBA00023152"/>
    </source>
</evidence>
<proteinExistence type="inferred from homology"/>
<evidence type="ECO:0000256" key="5">
    <source>
        <dbReference type="ARBA" id="ARBA00023235"/>
    </source>
</evidence>
<evidence type="ECO:0000256" key="8">
    <source>
        <dbReference type="RuleBase" id="RU000612"/>
    </source>
</evidence>
<dbReference type="InterPro" id="IPR046348">
    <property type="entry name" value="SIS_dom_sf"/>
</dbReference>
<dbReference type="UniPathway" id="UPA00109">
    <property type="reaction ID" value="UER00181"/>
</dbReference>
<dbReference type="GO" id="GO:0048029">
    <property type="term" value="F:monosaccharide binding"/>
    <property type="evidence" value="ECO:0007669"/>
    <property type="project" value="TreeGrafter"/>
</dbReference>
<evidence type="ECO:0000256" key="2">
    <source>
        <dbReference type="ARBA" id="ARBA00006604"/>
    </source>
</evidence>
<comment type="catalytic activity">
    <reaction evidence="6 7 8">
        <text>alpha-D-glucose 6-phosphate = beta-D-fructose 6-phosphate</text>
        <dbReference type="Rhea" id="RHEA:11816"/>
        <dbReference type="ChEBI" id="CHEBI:57634"/>
        <dbReference type="ChEBI" id="CHEBI:58225"/>
        <dbReference type="EC" id="5.3.1.9"/>
    </reaction>
</comment>
<comment type="similarity">
    <text evidence="2 7 8">Belongs to the GPI family.</text>
</comment>
<evidence type="ECO:0000313" key="9">
    <source>
        <dbReference type="EMBL" id="SEA91702.1"/>
    </source>
</evidence>
<dbReference type="PANTHER" id="PTHR11469:SF1">
    <property type="entry name" value="GLUCOSE-6-PHOSPHATE ISOMERASE"/>
    <property type="match status" value="1"/>
</dbReference>
<dbReference type="CDD" id="cd05015">
    <property type="entry name" value="SIS_PGI_1"/>
    <property type="match status" value="1"/>
</dbReference>
<dbReference type="NCBIfam" id="NF001211">
    <property type="entry name" value="PRK00179.1"/>
    <property type="match status" value="1"/>
</dbReference>
<evidence type="ECO:0000256" key="1">
    <source>
        <dbReference type="ARBA" id="ARBA00004926"/>
    </source>
</evidence>
<dbReference type="GO" id="GO:0004347">
    <property type="term" value="F:glucose-6-phosphate isomerase activity"/>
    <property type="evidence" value="ECO:0007669"/>
    <property type="project" value="UniProtKB-UniRule"/>
</dbReference>
<dbReference type="GO" id="GO:0051156">
    <property type="term" value="P:glucose 6-phosphate metabolic process"/>
    <property type="evidence" value="ECO:0007669"/>
    <property type="project" value="TreeGrafter"/>
</dbReference>
<comment type="pathway">
    <text evidence="1 7 8">Carbohydrate degradation; glycolysis; D-glyceraldehyde 3-phosphate and glycerone phosphate from D-glucose: step 2/4.</text>
</comment>
<dbReference type="EC" id="5.3.1.9" evidence="7"/>
<dbReference type="GO" id="GO:0006096">
    <property type="term" value="P:glycolytic process"/>
    <property type="evidence" value="ECO:0007669"/>
    <property type="project" value="UniProtKB-UniRule"/>
</dbReference>
<dbReference type="PANTHER" id="PTHR11469">
    <property type="entry name" value="GLUCOSE-6-PHOSPHATE ISOMERASE"/>
    <property type="match status" value="1"/>
</dbReference>
<dbReference type="STRING" id="89524.SAMN05444370_11813"/>
<dbReference type="GO" id="GO:0097367">
    <property type="term" value="F:carbohydrate derivative binding"/>
    <property type="evidence" value="ECO:0007669"/>
    <property type="project" value="InterPro"/>
</dbReference>
<organism evidence="9 10">
    <name type="scientific">Rubrimonas cliftonensis</name>
    <dbReference type="NCBI Taxonomy" id="89524"/>
    <lineage>
        <taxon>Bacteria</taxon>
        <taxon>Pseudomonadati</taxon>
        <taxon>Pseudomonadota</taxon>
        <taxon>Alphaproteobacteria</taxon>
        <taxon>Rhodobacterales</taxon>
        <taxon>Paracoccaceae</taxon>
        <taxon>Rubrimonas</taxon>
    </lineage>
</organism>
<dbReference type="HAMAP" id="MF_00473">
    <property type="entry name" value="G6P_isomerase"/>
    <property type="match status" value="1"/>
</dbReference>
<dbReference type="Gene3D" id="3.40.50.10490">
    <property type="entry name" value="Glucose-6-phosphate isomerase like protein, domain 1"/>
    <property type="match status" value="2"/>
</dbReference>
<keyword evidence="7" id="KW-0963">Cytoplasm</keyword>
<dbReference type="InterPro" id="IPR035476">
    <property type="entry name" value="SIS_PGI_1"/>
</dbReference>
<evidence type="ECO:0000313" key="10">
    <source>
        <dbReference type="Proteomes" id="UP000198703"/>
    </source>
</evidence>
<dbReference type="Gene3D" id="1.10.1390.10">
    <property type="match status" value="1"/>
</dbReference>
<dbReference type="PROSITE" id="PS00174">
    <property type="entry name" value="P_GLUCOSE_ISOMERASE_2"/>
    <property type="match status" value="1"/>
</dbReference>
<dbReference type="SUPFAM" id="SSF53697">
    <property type="entry name" value="SIS domain"/>
    <property type="match status" value="1"/>
</dbReference>
<feature type="active site" evidence="7">
    <location>
        <position position="376"/>
    </location>
</feature>
<dbReference type="GO" id="GO:0006094">
    <property type="term" value="P:gluconeogenesis"/>
    <property type="evidence" value="ECO:0007669"/>
    <property type="project" value="UniProtKB-UniRule"/>
</dbReference>
<dbReference type="EMBL" id="FNQM01000018">
    <property type="protein sequence ID" value="SEA91702.1"/>
    <property type="molecule type" value="Genomic_DNA"/>
</dbReference>
<dbReference type="InterPro" id="IPR023096">
    <property type="entry name" value="G6P_Isomerase_C"/>
</dbReference>
<sequence length="539" mass="56988">MGGHGQEMAAAWLAVTDHADRLRPQPLRALVAQPGRAQALTAALDDLTLDLTKEKLDAGALAALISLVQASGAPALRDAMADGKPVNNTENRPALHMALRGSVAPDTPGVAEVAAVRARFLAFAEAVRSGAYVAADGGRFTDVINIGIGGSDLGPVMAVRALAADADGPRVHFVSNVDGAHLADVTRGLDPARTMVIVASKTFTTQETMTNAHSARAWLRAAAGEAGDGHLAAVSTNLDACAAFGVPEDRVFGFWDWVGGRYSLWGAIGLPIAMAVGGARFERLLAGAAAMDRHFLEAPLEANLPFLLGMVGVWRRAMGWPTVALIPYDQRLERFPAYVQQLDMESLGKGVARSGAPLERSSGPVIWGEPGTNAQHSFFQLLHQGTDVIPVEFILAAEPRETMDDHHAKLVANCLAQSAALAFGRSEEEARAEMAAKGMDPAEIARLAPHRAFPGDRPSLTILHRRLDAFALGRLIALYEHRVFVEAAVWGINPFDQWGVELGKAMASDLLPAVKGGDASGFDAGTRFLLDRLAALSAG</sequence>
<dbReference type="AlphaFoldDB" id="A0A1H4F5F1"/>